<feature type="compositionally biased region" description="Basic and acidic residues" evidence="1">
    <location>
        <begin position="11"/>
        <end position="28"/>
    </location>
</feature>
<protein>
    <submittedName>
        <fullName evidence="2">Esf1</fullName>
    </submittedName>
</protein>
<feature type="non-terminal residue" evidence="2">
    <location>
        <position position="85"/>
    </location>
</feature>
<keyword evidence="3" id="KW-1185">Reference proteome</keyword>
<feature type="compositionally biased region" description="Basic residues" evidence="1">
    <location>
        <begin position="1"/>
        <end position="10"/>
    </location>
</feature>
<dbReference type="AlphaFoldDB" id="A0AAW2Z419"/>
<feature type="region of interest" description="Disordered" evidence="1">
    <location>
        <begin position="1"/>
        <end position="36"/>
    </location>
</feature>
<proteinExistence type="predicted"/>
<evidence type="ECO:0000313" key="2">
    <source>
        <dbReference type="EMBL" id="KAL0484054.1"/>
    </source>
</evidence>
<evidence type="ECO:0000313" key="3">
    <source>
        <dbReference type="Proteomes" id="UP001431209"/>
    </source>
</evidence>
<gene>
    <name evidence="2" type="ORF">AKO1_004703</name>
</gene>
<reference evidence="2 3" key="1">
    <citation type="submission" date="2024-03" db="EMBL/GenBank/DDBJ databases">
        <title>The Acrasis kona genome and developmental transcriptomes reveal deep origins of eukaryotic multicellular pathways.</title>
        <authorList>
            <person name="Sheikh S."/>
            <person name="Fu C.-J."/>
            <person name="Brown M.W."/>
            <person name="Baldauf S.L."/>
        </authorList>
    </citation>
    <scope>NUCLEOTIDE SEQUENCE [LARGE SCALE GENOMIC DNA]</scope>
    <source>
        <strain evidence="2 3">ATCC MYA-3509</strain>
    </source>
</reference>
<organism evidence="2 3">
    <name type="scientific">Acrasis kona</name>
    <dbReference type="NCBI Taxonomy" id="1008807"/>
    <lineage>
        <taxon>Eukaryota</taxon>
        <taxon>Discoba</taxon>
        <taxon>Heterolobosea</taxon>
        <taxon>Tetramitia</taxon>
        <taxon>Eutetramitia</taxon>
        <taxon>Acrasidae</taxon>
        <taxon>Acrasis</taxon>
    </lineage>
</organism>
<dbReference type="EMBL" id="JAOPGA020001019">
    <property type="protein sequence ID" value="KAL0484054.1"/>
    <property type="molecule type" value="Genomic_DNA"/>
</dbReference>
<evidence type="ECO:0000256" key="1">
    <source>
        <dbReference type="SAM" id="MobiDB-lite"/>
    </source>
</evidence>
<accession>A0AAW2Z419</accession>
<comment type="caution">
    <text evidence="2">The sequence shown here is derived from an EMBL/GenBank/DDBJ whole genome shotgun (WGS) entry which is preliminary data.</text>
</comment>
<dbReference type="Proteomes" id="UP001431209">
    <property type="component" value="Unassembled WGS sequence"/>
</dbReference>
<name>A0AAW2Z419_9EUKA</name>
<sequence>MSKMSKKSTKKNPDQYDKRFDSMHKDPRFLPIDSRAQSDPRFNKMFDADFTMLQDVSNDASVIKKEQAMKNALRGMYKVTKTASD</sequence>